<evidence type="ECO:0000313" key="1">
    <source>
        <dbReference type="EMBL" id="KAA6185331.1"/>
    </source>
</evidence>
<gene>
    <name evidence="1" type="ORF">F2Q65_09190</name>
</gene>
<keyword evidence="2" id="KW-1185">Reference proteome</keyword>
<dbReference type="OrthoDB" id="5917490at2"/>
<protein>
    <submittedName>
        <fullName evidence="1">Uncharacterized protein</fullName>
    </submittedName>
</protein>
<name>A0A5M8FQ84_9GAMM</name>
<proteinExistence type="predicted"/>
<sequence length="171" mass="18699">MLLWGLVAVLALAVIGVVLYKTLPLLHPPIAERAPLDAGCDVRRSPCAVRFDSGGGVRLDIRPRGIPVVHPLQVEVVLDGLSPPRRVELDLVGVDMDMGYNRVALELSSVPTGEPGDEPTDARTLTYRGGAMLPICVRDRMTWEARVLLHQPRGILAAPFRFETVRVRQAP</sequence>
<reference evidence="1 2" key="1">
    <citation type="submission" date="2019-09" db="EMBL/GenBank/DDBJ databases">
        <title>Whole-genome sequence of the purple sulfur bacterium Thiohalocapsa marina DSM 19078.</title>
        <authorList>
            <person name="Kyndt J.A."/>
            <person name="Meyer T.E."/>
        </authorList>
    </citation>
    <scope>NUCLEOTIDE SEQUENCE [LARGE SCALE GENOMIC DNA]</scope>
    <source>
        <strain evidence="1 2">DSM 19078</strain>
    </source>
</reference>
<accession>A0A5M8FQ84</accession>
<dbReference type="Proteomes" id="UP000322981">
    <property type="component" value="Unassembled WGS sequence"/>
</dbReference>
<comment type="caution">
    <text evidence="1">The sequence shown here is derived from an EMBL/GenBank/DDBJ whole genome shotgun (WGS) entry which is preliminary data.</text>
</comment>
<evidence type="ECO:0000313" key="2">
    <source>
        <dbReference type="Proteomes" id="UP000322981"/>
    </source>
</evidence>
<dbReference type="AlphaFoldDB" id="A0A5M8FQ84"/>
<organism evidence="1 2">
    <name type="scientific">Thiohalocapsa marina</name>
    <dbReference type="NCBI Taxonomy" id="424902"/>
    <lineage>
        <taxon>Bacteria</taxon>
        <taxon>Pseudomonadati</taxon>
        <taxon>Pseudomonadota</taxon>
        <taxon>Gammaproteobacteria</taxon>
        <taxon>Chromatiales</taxon>
        <taxon>Chromatiaceae</taxon>
        <taxon>Thiohalocapsa</taxon>
    </lineage>
</organism>
<dbReference type="EMBL" id="VWXX01000011">
    <property type="protein sequence ID" value="KAA6185331.1"/>
    <property type="molecule type" value="Genomic_DNA"/>
</dbReference>